<name>A0ACB9DNH2_ARCLA</name>
<sequence>MFGMLLKTGFFFPIINHGILKSVLVEMIDGVRGFHEMESEEKSKYYSRDYQKQFSYVSNYHLFTGDATIWLDSFLSVMAPKCPRFEELPPICRDIITVYSNHIMKLGHTLLELFSMALGLEPNHLESLGCAHGLYLLGHYYPHCPQPDLTFGATCHTDSGFITIVLQDLLGVLHKGKIMFTEGLDTNAVRWVKEVAHCDDNGSLIVLDFVRRVERRIQKHELVQLTYLTKLSWGITSRSIWELLCVRFGCREILKEERNHREESVIWTISSERI</sequence>
<keyword evidence="2" id="KW-1185">Reference proteome</keyword>
<reference evidence="2" key="1">
    <citation type="journal article" date="2022" name="Mol. Ecol. Resour.">
        <title>The genomes of chicory, endive, great burdock and yacon provide insights into Asteraceae palaeo-polyploidization history and plant inulin production.</title>
        <authorList>
            <person name="Fan W."/>
            <person name="Wang S."/>
            <person name="Wang H."/>
            <person name="Wang A."/>
            <person name="Jiang F."/>
            <person name="Liu H."/>
            <person name="Zhao H."/>
            <person name="Xu D."/>
            <person name="Zhang Y."/>
        </authorList>
    </citation>
    <scope>NUCLEOTIDE SEQUENCE [LARGE SCALE GENOMIC DNA]</scope>
    <source>
        <strain evidence="2">cv. Niubang</strain>
    </source>
</reference>
<comment type="caution">
    <text evidence="1">The sequence shown here is derived from an EMBL/GenBank/DDBJ whole genome shotgun (WGS) entry which is preliminary data.</text>
</comment>
<dbReference type="EMBL" id="CM042049">
    <property type="protein sequence ID" value="KAI3747837.1"/>
    <property type="molecule type" value="Genomic_DNA"/>
</dbReference>
<reference evidence="1 2" key="2">
    <citation type="journal article" date="2022" name="Mol. Ecol. Resour.">
        <title>The genomes of chicory, endive, great burdock and yacon provide insights into Asteraceae paleo-polyploidization history and plant inulin production.</title>
        <authorList>
            <person name="Fan W."/>
            <person name="Wang S."/>
            <person name="Wang H."/>
            <person name="Wang A."/>
            <person name="Jiang F."/>
            <person name="Liu H."/>
            <person name="Zhao H."/>
            <person name="Xu D."/>
            <person name="Zhang Y."/>
        </authorList>
    </citation>
    <scope>NUCLEOTIDE SEQUENCE [LARGE SCALE GENOMIC DNA]</scope>
    <source>
        <strain evidence="2">cv. Niubang</strain>
    </source>
</reference>
<proteinExistence type="predicted"/>
<organism evidence="1 2">
    <name type="scientific">Arctium lappa</name>
    <name type="common">Greater burdock</name>
    <name type="synonym">Lappa major</name>
    <dbReference type="NCBI Taxonomy" id="4217"/>
    <lineage>
        <taxon>Eukaryota</taxon>
        <taxon>Viridiplantae</taxon>
        <taxon>Streptophyta</taxon>
        <taxon>Embryophyta</taxon>
        <taxon>Tracheophyta</taxon>
        <taxon>Spermatophyta</taxon>
        <taxon>Magnoliopsida</taxon>
        <taxon>eudicotyledons</taxon>
        <taxon>Gunneridae</taxon>
        <taxon>Pentapetalae</taxon>
        <taxon>asterids</taxon>
        <taxon>campanulids</taxon>
        <taxon>Asterales</taxon>
        <taxon>Asteraceae</taxon>
        <taxon>Carduoideae</taxon>
        <taxon>Cardueae</taxon>
        <taxon>Arctiinae</taxon>
        <taxon>Arctium</taxon>
    </lineage>
</organism>
<dbReference type="Proteomes" id="UP001055879">
    <property type="component" value="Linkage Group LG03"/>
</dbReference>
<evidence type="ECO:0000313" key="2">
    <source>
        <dbReference type="Proteomes" id="UP001055879"/>
    </source>
</evidence>
<evidence type="ECO:0000313" key="1">
    <source>
        <dbReference type="EMBL" id="KAI3747837.1"/>
    </source>
</evidence>
<accession>A0ACB9DNH2</accession>
<gene>
    <name evidence="1" type="ORF">L6452_10521</name>
</gene>
<protein>
    <submittedName>
        <fullName evidence="1">Uncharacterized protein</fullName>
    </submittedName>
</protein>